<proteinExistence type="predicted"/>
<feature type="region of interest" description="Disordered" evidence="1">
    <location>
        <begin position="15"/>
        <end position="112"/>
    </location>
</feature>
<dbReference type="GeneID" id="63783352"/>
<accession>A0A1Y2FMF5</accession>
<feature type="compositionally biased region" description="Polar residues" evidence="1">
    <location>
        <begin position="15"/>
        <end position="35"/>
    </location>
</feature>
<comment type="caution">
    <text evidence="2">The sequence shown here is derived from an EMBL/GenBank/DDBJ whole genome shotgun (WGS) entry which is preliminary data.</text>
</comment>
<reference evidence="2 3" key="1">
    <citation type="submission" date="2016-07" db="EMBL/GenBank/DDBJ databases">
        <title>Pervasive Adenine N6-methylation of Active Genes in Fungi.</title>
        <authorList>
            <consortium name="DOE Joint Genome Institute"/>
            <person name="Mondo S.J."/>
            <person name="Dannebaum R.O."/>
            <person name="Kuo R.C."/>
            <person name="Labutti K."/>
            <person name="Haridas S."/>
            <person name="Kuo A."/>
            <person name="Salamov A."/>
            <person name="Ahrendt S.R."/>
            <person name="Lipzen A."/>
            <person name="Sullivan W."/>
            <person name="Andreopoulos W.B."/>
            <person name="Clum A."/>
            <person name="Lindquist E."/>
            <person name="Daum C."/>
            <person name="Ramamoorthy G.K."/>
            <person name="Gryganskyi A."/>
            <person name="Culley D."/>
            <person name="Magnuson J.K."/>
            <person name="James T.Y."/>
            <person name="O'Malley M.A."/>
            <person name="Stajich J.E."/>
            <person name="Spatafora J.W."/>
            <person name="Visel A."/>
            <person name="Grigoriev I.V."/>
        </authorList>
    </citation>
    <scope>NUCLEOTIDE SEQUENCE [LARGE SCALE GENOMIC DNA]</scope>
    <source>
        <strain evidence="2 3">12-1054</strain>
    </source>
</reference>
<dbReference type="Proteomes" id="UP000193685">
    <property type="component" value="Unassembled WGS sequence"/>
</dbReference>
<feature type="compositionally biased region" description="Basic residues" evidence="1">
    <location>
        <begin position="37"/>
        <end position="48"/>
    </location>
</feature>
<keyword evidence="3" id="KW-1185">Reference proteome</keyword>
<name>A0A1Y2FMF5_PROLT</name>
<dbReference type="EMBL" id="MCFI01000006">
    <property type="protein sequence ID" value="ORY84406.1"/>
    <property type="molecule type" value="Genomic_DNA"/>
</dbReference>
<gene>
    <name evidence="2" type="ORF">BCR37DRAFT_265975</name>
</gene>
<dbReference type="RefSeq" id="XP_040726424.1">
    <property type="nucleotide sequence ID" value="XM_040866753.1"/>
</dbReference>
<evidence type="ECO:0000313" key="3">
    <source>
        <dbReference type="Proteomes" id="UP000193685"/>
    </source>
</evidence>
<feature type="compositionally biased region" description="Basic residues" evidence="1">
    <location>
        <begin position="83"/>
        <end position="93"/>
    </location>
</feature>
<protein>
    <submittedName>
        <fullName evidence="2">Uncharacterized protein</fullName>
    </submittedName>
</protein>
<evidence type="ECO:0000256" key="1">
    <source>
        <dbReference type="SAM" id="MobiDB-lite"/>
    </source>
</evidence>
<organism evidence="2 3">
    <name type="scientific">Protomyces lactucae-debilis</name>
    <dbReference type="NCBI Taxonomy" id="2754530"/>
    <lineage>
        <taxon>Eukaryota</taxon>
        <taxon>Fungi</taxon>
        <taxon>Dikarya</taxon>
        <taxon>Ascomycota</taxon>
        <taxon>Taphrinomycotina</taxon>
        <taxon>Taphrinomycetes</taxon>
        <taxon>Taphrinales</taxon>
        <taxon>Protomycetaceae</taxon>
        <taxon>Protomyces</taxon>
    </lineage>
</organism>
<sequence length="148" mass="17526">MACWEISHALLNRTMTRRPNFTDQPSPPTTSQLHQRLQGKARSPRQRRLNREQLQRQQLQHQRHQVESNFSQSRSRRPDRLQSRRSQKNHKSQRPAQVLQRPPQQHQVKHSLLRRQPIQDQQLGSPLLTHCLQVHRQADDAMLSNTPA</sequence>
<dbReference type="AlphaFoldDB" id="A0A1Y2FMF5"/>
<evidence type="ECO:0000313" key="2">
    <source>
        <dbReference type="EMBL" id="ORY84406.1"/>
    </source>
</evidence>